<name>A0A815ITC6_9BILA</name>
<dbReference type="InterPro" id="IPR011083">
    <property type="entry name" value="Phage_tail_collar_dom"/>
</dbReference>
<dbReference type="AlphaFoldDB" id="A0A815ITC6"/>
<dbReference type="Proteomes" id="UP000663854">
    <property type="component" value="Unassembled WGS sequence"/>
</dbReference>
<organism evidence="3 5">
    <name type="scientific">Rotaria sordida</name>
    <dbReference type="NCBI Taxonomy" id="392033"/>
    <lineage>
        <taxon>Eukaryota</taxon>
        <taxon>Metazoa</taxon>
        <taxon>Spiralia</taxon>
        <taxon>Gnathifera</taxon>
        <taxon>Rotifera</taxon>
        <taxon>Eurotatoria</taxon>
        <taxon>Bdelloidea</taxon>
        <taxon>Philodinida</taxon>
        <taxon>Philodinidae</taxon>
        <taxon>Rotaria</taxon>
    </lineage>
</organism>
<evidence type="ECO:0000313" key="5">
    <source>
        <dbReference type="Proteomes" id="UP000663854"/>
    </source>
</evidence>
<feature type="domain" description="Phage tail collar" evidence="2">
    <location>
        <begin position="484"/>
        <end position="542"/>
    </location>
</feature>
<keyword evidence="6" id="KW-1185">Reference proteome</keyword>
<reference evidence="3" key="1">
    <citation type="submission" date="2021-02" db="EMBL/GenBank/DDBJ databases">
        <authorList>
            <person name="Nowell W R."/>
        </authorList>
    </citation>
    <scope>NUCLEOTIDE SEQUENCE</scope>
</reference>
<dbReference type="InterPro" id="IPR037053">
    <property type="entry name" value="Phage_tail_collar_dom_sf"/>
</dbReference>
<accession>A0A815ITC6</accession>
<evidence type="ECO:0000313" key="6">
    <source>
        <dbReference type="Proteomes" id="UP000663870"/>
    </source>
</evidence>
<dbReference type="Proteomes" id="UP000663870">
    <property type="component" value="Unassembled WGS sequence"/>
</dbReference>
<keyword evidence="1" id="KW-0732">Signal</keyword>
<comment type="caution">
    <text evidence="3">The sequence shown here is derived from an EMBL/GenBank/DDBJ whole genome shotgun (WGS) entry which is preliminary data.</text>
</comment>
<gene>
    <name evidence="4" type="ORF">JXQ802_LOCUS49360</name>
    <name evidence="3" type="ORF">PYM288_LOCUS33265</name>
</gene>
<dbReference type="EMBL" id="CAJNOH010004423">
    <property type="protein sequence ID" value="CAF1369073.1"/>
    <property type="molecule type" value="Genomic_DNA"/>
</dbReference>
<evidence type="ECO:0000313" key="3">
    <source>
        <dbReference type="EMBL" id="CAF1369073.1"/>
    </source>
</evidence>
<dbReference type="EMBL" id="CAJNOL010005849">
    <property type="protein sequence ID" value="CAF1610723.1"/>
    <property type="molecule type" value="Genomic_DNA"/>
</dbReference>
<feature type="chain" id="PRO_5035687113" description="Phage tail collar domain-containing protein" evidence="1">
    <location>
        <begin position="21"/>
        <end position="687"/>
    </location>
</feature>
<evidence type="ECO:0000256" key="1">
    <source>
        <dbReference type="SAM" id="SignalP"/>
    </source>
</evidence>
<feature type="signal peptide" evidence="1">
    <location>
        <begin position="1"/>
        <end position="20"/>
    </location>
</feature>
<evidence type="ECO:0000259" key="2">
    <source>
        <dbReference type="Pfam" id="PF07484"/>
    </source>
</evidence>
<dbReference type="SUPFAM" id="SSF88874">
    <property type="entry name" value="Receptor-binding domain of short tail fibre protein gp12"/>
    <property type="match status" value="1"/>
</dbReference>
<proteinExistence type="predicted"/>
<protein>
    <recommendedName>
        <fullName evidence="2">Phage tail collar domain-containing protein</fullName>
    </recommendedName>
</protein>
<dbReference type="Gene3D" id="3.90.1340.10">
    <property type="entry name" value="Phage tail collar domain"/>
    <property type="match status" value="1"/>
</dbReference>
<dbReference type="Pfam" id="PF07484">
    <property type="entry name" value="Collar"/>
    <property type="match status" value="1"/>
</dbReference>
<sequence>MSITCTLSLVLALFICNDHAVPVDIIANDENLPLAASDPSFATAIVNTQILTILDYHGAQVYIYSALSNENDNKLTPQKWLFYFVPIMAPTQDSNDSWIWLVNNEIRLKLMLGNQNVEELARKAIINKYDLSITQYSKYWTVAPLIIDSLMAYIVDGATLPVAGVHPYRVVHPNSLVLTFRFQCSENGTARQIIEKIKNGDYEIELAFYFAGFRQISTNLISITSDQLKNVLSKTIADGANANAQYIHRNQASKFVGNYVTNVKKMIYMENTNTNLSLLTNGLEEQFISLLQQGMDASKQTTIDAALFDQVWSSSDLNPDRLTSELSKLFTYNDTETKRHNYTNTYFDLNKQHLQTSSSSGSSNGGGGFTFLGLVTMGGSGSSSSSSSNTLQDILMQTNHDIYSLTDIQRFLKQQQSEFQWNGEKFIPKSFNVYKLVDLTDRLQVAIISKQLIADKRNGALVRQVSAANTPIIYANKPSTFLTGTVQIFAGATTPPLPWLLCDGAAVSRVEYQRLFSVIGTNYGAGDNTTTFNLPDLRGRFPLGVDQSGTVNTNAHKIGLFGGVNTQQLTVEQLPPHKHDQGTYAAVAAGSHSHSIMDPGHNHGGQTGSSPYSQGHWGLHGNGIGNGIGNHGGSHTHSIELDYTRITINSADSHTHSVGGESGSVGSGNPFSLLSPYQTLNYVIYSD</sequence>
<evidence type="ECO:0000313" key="4">
    <source>
        <dbReference type="EMBL" id="CAF1610723.1"/>
    </source>
</evidence>